<feature type="chain" id="PRO_5018303833" evidence="1">
    <location>
        <begin position="24"/>
        <end position="294"/>
    </location>
</feature>
<accession>A0A3M9N323</accession>
<dbReference type="RefSeq" id="WP_123132248.1">
    <property type="nucleotide sequence ID" value="NZ_RJJE01000004.1"/>
</dbReference>
<evidence type="ECO:0000313" key="3">
    <source>
        <dbReference type="Proteomes" id="UP000271010"/>
    </source>
</evidence>
<reference evidence="2 3" key="1">
    <citation type="submission" date="2018-11" db="EMBL/GenBank/DDBJ databases">
        <title>Rufibacter latericius sp. nov., isolated from water in Baiyang Lake.</title>
        <authorList>
            <person name="Yang Y."/>
        </authorList>
    </citation>
    <scope>NUCLEOTIDE SEQUENCE [LARGE SCALE GENOMIC DNA]</scope>
    <source>
        <strain evidence="2 3">MCC P1</strain>
    </source>
</reference>
<protein>
    <submittedName>
        <fullName evidence="2">Uncharacterized protein</fullName>
    </submittedName>
</protein>
<gene>
    <name evidence="2" type="ORF">EFA69_06230</name>
</gene>
<dbReference type="AlphaFoldDB" id="A0A3M9N323"/>
<proteinExistence type="predicted"/>
<feature type="signal peptide" evidence="1">
    <location>
        <begin position="1"/>
        <end position="23"/>
    </location>
</feature>
<keyword evidence="1" id="KW-0732">Signal</keyword>
<organism evidence="2 3">
    <name type="scientific">Rufibacter immobilis</name>
    <dbReference type="NCBI Taxonomy" id="1348778"/>
    <lineage>
        <taxon>Bacteria</taxon>
        <taxon>Pseudomonadati</taxon>
        <taxon>Bacteroidota</taxon>
        <taxon>Cytophagia</taxon>
        <taxon>Cytophagales</taxon>
        <taxon>Hymenobacteraceae</taxon>
        <taxon>Rufibacter</taxon>
    </lineage>
</organism>
<evidence type="ECO:0000313" key="2">
    <source>
        <dbReference type="EMBL" id="RNI31795.1"/>
    </source>
</evidence>
<comment type="caution">
    <text evidence="2">The sequence shown here is derived from an EMBL/GenBank/DDBJ whole genome shotgun (WGS) entry which is preliminary data.</text>
</comment>
<keyword evidence="3" id="KW-1185">Reference proteome</keyword>
<sequence>MKRVVITVLAAGLLIFRPSNTDAQFVVNDPIHMGVHISDFAKRLAQWAETVQNYQVIKDAKTIAGVTKDIAGEVKDLTSEGLALQRQIQEDLRKVNSIVDLRISNPAELFARALAMSGGNSGTHYMPHFSKAQRLRVALQNSNPEEDIKTIFSVFSRTSGDSDNNDRMSSAEYVERREESAVSAYAYEEMNQKKKIQTALNYYKIADEMTEQSIEMNATLKNPGRYSMTEGERMAMINSSNENMVRAMQLRQEADRLIAESSQKGPAHIAAEMVYTDLIAQKQLIDLERRTKSY</sequence>
<dbReference type="EMBL" id="RJJE01000004">
    <property type="protein sequence ID" value="RNI31795.1"/>
    <property type="molecule type" value="Genomic_DNA"/>
</dbReference>
<name>A0A3M9N323_9BACT</name>
<evidence type="ECO:0000256" key="1">
    <source>
        <dbReference type="SAM" id="SignalP"/>
    </source>
</evidence>
<dbReference type="Proteomes" id="UP000271010">
    <property type="component" value="Unassembled WGS sequence"/>
</dbReference>
<dbReference type="OrthoDB" id="891759at2"/>